<dbReference type="RefSeq" id="WP_373315379.1">
    <property type="nucleotide sequence ID" value="NZ_BOND01000020.1"/>
</dbReference>
<dbReference type="STRING" id="137265.SAMN05421684_4415"/>
<evidence type="ECO:0000313" key="4">
    <source>
        <dbReference type="Proteomes" id="UP000199632"/>
    </source>
</evidence>
<dbReference type="EMBL" id="FNQB01000002">
    <property type="protein sequence ID" value="SDZ31378.1"/>
    <property type="molecule type" value="Genomic_DNA"/>
</dbReference>
<name>A0A1H3S156_9ACTN</name>
<organism evidence="3 4">
    <name type="scientific">Asanoa ishikariensis</name>
    <dbReference type="NCBI Taxonomy" id="137265"/>
    <lineage>
        <taxon>Bacteria</taxon>
        <taxon>Bacillati</taxon>
        <taxon>Actinomycetota</taxon>
        <taxon>Actinomycetes</taxon>
        <taxon>Micromonosporales</taxon>
        <taxon>Micromonosporaceae</taxon>
        <taxon>Asanoa</taxon>
    </lineage>
</organism>
<keyword evidence="4" id="KW-1185">Reference proteome</keyword>
<dbReference type="Proteomes" id="UP000199632">
    <property type="component" value="Unassembled WGS sequence"/>
</dbReference>
<dbReference type="NCBIfam" id="TIGR02611">
    <property type="entry name" value="TIGR02611 family protein"/>
    <property type="match status" value="1"/>
</dbReference>
<keyword evidence="2" id="KW-0812">Transmembrane</keyword>
<feature type="transmembrane region" description="Helical" evidence="2">
    <location>
        <begin position="75"/>
        <end position="95"/>
    </location>
</feature>
<dbReference type="InterPro" id="IPR013434">
    <property type="entry name" value="CHP02611"/>
</dbReference>
<accession>A0A1H3S156</accession>
<dbReference type="Pfam" id="PF09656">
    <property type="entry name" value="PGPGW"/>
    <property type="match status" value="1"/>
</dbReference>
<sequence>MKPSSMEQMGSGAKLAATTGEDEERGHGVTLDRGSPPENSEHEAQTGVATPETRHRGRVGETLDLIRANPTGRMILRITIAIAGLAVVALGILLIPLPGPGWFIVIGGLAIWAIEFTWAKKLLDFTRRNVRAWTSWIARQPLPLRSVIGAVGLVFVAAVVWASVKVSLDIDLIKETRDFFGW</sequence>
<evidence type="ECO:0000256" key="2">
    <source>
        <dbReference type="SAM" id="Phobius"/>
    </source>
</evidence>
<reference evidence="4" key="1">
    <citation type="submission" date="2016-10" db="EMBL/GenBank/DDBJ databases">
        <authorList>
            <person name="Varghese N."/>
            <person name="Submissions S."/>
        </authorList>
    </citation>
    <scope>NUCLEOTIDE SEQUENCE [LARGE SCALE GENOMIC DNA]</scope>
    <source>
        <strain evidence="4">DSM 44718</strain>
    </source>
</reference>
<gene>
    <name evidence="3" type="ORF">SAMN05421684_4415</name>
</gene>
<evidence type="ECO:0000313" key="3">
    <source>
        <dbReference type="EMBL" id="SDZ31378.1"/>
    </source>
</evidence>
<dbReference type="InterPro" id="IPR019099">
    <property type="entry name" value="Uncharacterised_PGPGW_TM"/>
</dbReference>
<proteinExistence type="predicted"/>
<dbReference type="AlphaFoldDB" id="A0A1H3S156"/>
<feature type="transmembrane region" description="Helical" evidence="2">
    <location>
        <begin position="144"/>
        <end position="164"/>
    </location>
</feature>
<protein>
    <submittedName>
        <fullName evidence="3">TIGR02611 family protein</fullName>
    </submittedName>
</protein>
<evidence type="ECO:0000256" key="1">
    <source>
        <dbReference type="SAM" id="MobiDB-lite"/>
    </source>
</evidence>
<feature type="region of interest" description="Disordered" evidence="1">
    <location>
        <begin position="1"/>
        <end position="54"/>
    </location>
</feature>
<feature type="transmembrane region" description="Helical" evidence="2">
    <location>
        <begin position="101"/>
        <end position="123"/>
    </location>
</feature>
<keyword evidence="2" id="KW-1133">Transmembrane helix</keyword>
<keyword evidence="2" id="KW-0472">Membrane</keyword>